<evidence type="ECO:0000313" key="1">
    <source>
        <dbReference type="EMBL" id="GBP55001.1"/>
    </source>
</evidence>
<comment type="caution">
    <text evidence="1">The sequence shown here is derived from an EMBL/GenBank/DDBJ whole genome shotgun (WGS) entry which is preliminary data.</text>
</comment>
<dbReference type="Proteomes" id="UP000299102">
    <property type="component" value="Unassembled WGS sequence"/>
</dbReference>
<organism evidence="1 2">
    <name type="scientific">Eumeta variegata</name>
    <name type="common">Bagworm moth</name>
    <name type="synonym">Eumeta japonica</name>
    <dbReference type="NCBI Taxonomy" id="151549"/>
    <lineage>
        <taxon>Eukaryota</taxon>
        <taxon>Metazoa</taxon>
        <taxon>Ecdysozoa</taxon>
        <taxon>Arthropoda</taxon>
        <taxon>Hexapoda</taxon>
        <taxon>Insecta</taxon>
        <taxon>Pterygota</taxon>
        <taxon>Neoptera</taxon>
        <taxon>Endopterygota</taxon>
        <taxon>Lepidoptera</taxon>
        <taxon>Glossata</taxon>
        <taxon>Ditrysia</taxon>
        <taxon>Tineoidea</taxon>
        <taxon>Psychidae</taxon>
        <taxon>Oiketicinae</taxon>
        <taxon>Eumeta</taxon>
    </lineage>
</organism>
<evidence type="ECO:0000313" key="2">
    <source>
        <dbReference type="Proteomes" id="UP000299102"/>
    </source>
</evidence>
<name>A0A4C1WUK5_EUMVA</name>
<dbReference type="AlphaFoldDB" id="A0A4C1WUK5"/>
<keyword evidence="2" id="KW-1185">Reference proteome</keyword>
<reference evidence="1 2" key="1">
    <citation type="journal article" date="2019" name="Commun. Biol.">
        <title>The bagworm genome reveals a unique fibroin gene that provides high tensile strength.</title>
        <authorList>
            <person name="Kono N."/>
            <person name="Nakamura H."/>
            <person name="Ohtoshi R."/>
            <person name="Tomita M."/>
            <person name="Numata K."/>
            <person name="Arakawa K."/>
        </authorList>
    </citation>
    <scope>NUCLEOTIDE SEQUENCE [LARGE SCALE GENOMIC DNA]</scope>
</reference>
<sequence length="73" mass="8005">MQDGAATKWRLACRYCLGVLEVAPYLGNLARNKQGERKARVPECVRKCHAHECAQRGRCATADAGGFGVMAWP</sequence>
<dbReference type="EMBL" id="BGZK01000659">
    <property type="protein sequence ID" value="GBP55001.1"/>
    <property type="molecule type" value="Genomic_DNA"/>
</dbReference>
<accession>A0A4C1WUK5</accession>
<protein>
    <submittedName>
        <fullName evidence="1">Uncharacterized protein</fullName>
    </submittedName>
</protein>
<proteinExistence type="predicted"/>
<gene>
    <name evidence="1" type="ORF">EVAR_34476_1</name>
</gene>